<evidence type="ECO:0000256" key="2">
    <source>
        <dbReference type="ARBA" id="ARBA00005533"/>
    </source>
</evidence>
<keyword evidence="3 8" id="KW-0540">Nuclease</keyword>
<dbReference type="GO" id="GO:0005634">
    <property type="term" value="C:nucleus"/>
    <property type="evidence" value="ECO:0007669"/>
    <property type="project" value="UniProtKB-SubCell"/>
</dbReference>
<keyword evidence="4 8" id="KW-0479">Metal-binding</keyword>
<dbReference type="InterPro" id="IPR011856">
    <property type="entry name" value="tRNA_endonuc-like_dom_sf"/>
</dbReference>
<dbReference type="Proteomes" id="UP000305647">
    <property type="component" value="Unassembled WGS sequence"/>
</dbReference>
<dbReference type="PANTHER" id="PTHR15749:SF4">
    <property type="entry name" value="FANCONI-ASSOCIATED NUCLEASE 1"/>
    <property type="match status" value="1"/>
</dbReference>
<gene>
    <name evidence="11" type="ORF">E3Q10_01284</name>
</gene>
<evidence type="ECO:0000256" key="1">
    <source>
        <dbReference type="ARBA" id="ARBA00000983"/>
    </source>
</evidence>
<keyword evidence="8" id="KW-0227">DNA damage</keyword>
<dbReference type="EMBL" id="SPRO01000009">
    <property type="protein sequence ID" value="TIC32108.1"/>
    <property type="molecule type" value="Genomic_DNA"/>
</dbReference>
<comment type="similarity">
    <text evidence="2 8">Belongs to the FAN1 family.</text>
</comment>
<dbReference type="Pfam" id="PF08774">
    <property type="entry name" value="VRR_NUC"/>
    <property type="match status" value="1"/>
</dbReference>
<dbReference type="Pfam" id="PF21170">
    <property type="entry name" value="FAN1_TPR"/>
    <property type="match status" value="1"/>
</dbReference>
<comment type="cofactor">
    <cofactor evidence="8">
        <name>Mg(2+)</name>
        <dbReference type="ChEBI" id="CHEBI:18420"/>
    </cofactor>
    <cofactor evidence="8">
        <name>Mn(2+)</name>
        <dbReference type="ChEBI" id="CHEBI:29035"/>
    </cofactor>
</comment>
<dbReference type="InterPro" id="IPR049132">
    <property type="entry name" value="FAN1-like_euk"/>
</dbReference>
<evidence type="ECO:0000256" key="3">
    <source>
        <dbReference type="ARBA" id="ARBA00022722"/>
    </source>
</evidence>
<dbReference type="GO" id="GO:0046872">
    <property type="term" value="F:metal ion binding"/>
    <property type="evidence" value="ECO:0007669"/>
    <property type="project" value="UniProtKB-KW"/>
</dbReference>
<evidence type="ECO:0000256" key="7">
    <source>
        <dbReference type="ARBA" id="ARBA00023211"/>
    </source>
</evidence>
<dbReference type="InterPro" id="IPR014883">
    <property type="entry name" value="VRR_NUC"/>
</dbReference>
<sequence>MDRYVELIDTSISTVLHNESYLFTEQELEYFKLYTSLYYNHKLFLSRLLNRQPQNWHKLSKFDFGFDVEEIINDLVIHQYDNSLDNDLALAINQSLDLARIEGDQDAWKDLNFVQSNEYLELPTTSVEYVLSICNNQDLITISRKFNCLPKQQTRKNMTEAILNTSTTQSTLTSNGKLSFNTSGNLLNQSLSLKQSIIKQMDKVIRINPPIHNLFNRLAFVYSRQSTLFSPPHHLLSTFNKRYYPQPEHKRTIAFASRATLIEFIHALNLEAEFDQALEEKDYEEAQRVAESILDRWRDMIHSNTIIKNWRARYSAGHVYTRLVHKLSGIYSRNKRYEEEVGLLRELLAQRVWRSSRRGAWYSRLALVLMTHFKNTEKLSYYLNEALNVCAEALMDQDTHEIYKPDLYRRITRLEKSKVFNLSQEDRTPVLKLRNPNKKFVYADRDYSTMTTHSFWKPFFPVVVQDGEDPVDTLRVEDIALQAYNIEGWKGLHTEGRIIRTIFVLALWDIIFEPIEGAFETPFQTAPLDLSDGDFYQHRRESIEKRFEEIQEIGAKDLVSERYDAEIEKRTWAVAVNWDYEREDLVNLTECFEGRCLAQIFRVLCQDWDNRTGGMPDLILWRMDSHTVKFAEVKGPGDTLSETQKVWNDVLLSTECEVDVCHVVASNVQDEKDQIVTKKFQKSKSDSKDSLLPSIVRMRRSKSDQNVNQKTIMHRSISEQPLTAKTNEILRRDMSMPPPDIGRTRTPSELNIDIPKTRSMRRKSSGISTASKATKKPRVRSESSIENYFNKSY</sequence>
<dbReference type="Gene3D" id="3.40.1350.10">
    <property type="match status" value="1"/>
</dbReference>
<evidence type="ECO:0000256" key="5">
    <source>
        <dbReference type="ARBA" id="ARBA00022801"/>
    </source>
</evidence>
<dbReference type="GO" id="GO:0036297">
    <property type="term" value="P:interstrand cross-link repair"/>
    <property type="evidence" value="ECO:0007669"/>
    <property type="project" value="InterPro"/>
</dbReference>
<name>A0A4T0PRD0_9BASI</name>
<dbReference type="AlphaFoldDB" id="A0A4T0PRD0"/>
<keyword evidence="8" id="KW-0539">Nucleus</keyword>
<protein>
    <recommendedName>
        <fullName evidence="8">Fanconi-associated nuclease</fullName>
        <ecNumber evidence="8">3.1.4.1</ecNumber>
    </recommendedName>
</protein>
<keyword evidence="5 8" id="KW-0378">Hydrolase</keyword>
<dbReference type="GO" id="GO:0070336">
    <property type="term" value="F:flap-structured DNA binding"/>
    <property type="evidence" value="ECO:0007669"/>
    <property type="project" value="TreeGrafter"/>
</dbReference>
<feature type="region of interest" description="Disordered" evidence="9">
    <location>
        <begin position="732"/>
        <end position="793"/>
    </location>
</feature>
<feature type="domain" description="VRR-NUC" evidence="10">
    <location>
        <begin position="550"/>
        <end position="665"/>
    </location>
</feature>
<dbReference type="GO" id="GO:0004528">
    <property type="term" value="F:phosphodiesterase I activity"/>
    <property type="evidence" value="ECO:0007669"/>
    <property type="project" value="UniProtKB-EC"/>
</dbReference>
<dbReference type="InterPro" id="IPR049126">
    <property type="entry name" value="FAN1-like_TPR"/>
</dbReference>
<reference evidence="11 12" key="1">
    <citation type="submission" date="2019-03" db="EMBL/GenBank/DDBJ databases">
        <title>Sequencing 25 genomes of Wallemia mellicola.</title>
        <authorList>
            <person name="Gostincar C."/>
        </authorList>
    </citation>
    <scope>NUCLEOTIDE SEQUENCE [LARGE SCALE GENOMIC DNA]</scope>
    <source>
        <strain evidence="11 12">EXF-8738</strain>
    </source>
</reference>
<evidence type="ECO:0000313" key="12">
    <source>
        <dbReference type="Proteomes" id="UP000305647"/>
    </source>
</evidence>
<keyword evidence="6 8" id="KW-0460">Magnesium</keyword>
<evidence type="ECO:0000256" key="9">
    <source>
        <dbReference type="SAM" id="MobiDB-lite"/>
    </source>
</evidence>
<keyword evidence="8" id="KW-0234">DNA repair</keyword>
<accession>A0A4T0PRD0</accession>
<proteinExistence type="inferred from homology"/>
<organism evidence="11 12">
    <name type="scientific">Wallemia mellicola</name>
    <dbReference type="NCBI Taxonomy" id="1708541"/>
    <lineage>
        <taxon>Eukaryota</taxon>
        <taxon>Fungi</taxon>
        <taxon>Dikarya</taxon>
        <taxon>Basidiomycota</taxon>
        <taxon>Wallemiomycotina</taxon>
        <taxon>Wallemiomycetes</taxon>
        <taxon>Wallemiales</taxon>
        <taxon>Wallemiaceae</taxon>
        <taxon>Wallemia</taxon>
    </lineage>
</organism>
<dbReference type="GO" id="GO:0008409">
    <property type="term" value="F:5'-3' exonuclease activity"/>
    <property type="evidence" value="ECO:0007669"/>
    <property type="project" value="TreeGrafter"/>
</dbReference>
<dbReference type="EC" id="3.1.4.1" evidence="8"/>
<comment type="caution">
    <text evidence="11">The sequence shown here is derived from an EMBL/GenBank/DDBJ whole genome shotgun (WGS) entry which is preliminary data.</text>
</comment>
<dbReference type="PANTHER" id="PTHR15749">
    <property type="entry name" value="FANCONI-ASSOCIATED NUCLEASE 1"/>
    <property type="match status" value="1"/>
</dbReference>
<comment type="subcellular location">
    <subcellularLocation>
        <location evidence="8">Nucleus</location>
    </subcellularLocation>
</comment>
<dbReference type="InterPro" id="IPR033315">
    <property type="entry name" value="Fan1-like"/>
</dbReference>
<comment type="catalytic activity">
    <reaction evidence="1 8">
        <text>Hydrolytically removes 5'-nucleotides successively from the 3'-hydroxy termini of 3'-hydroxy-terminated oligonucleotides.</text>
        <dbReference type="EC" id="3.1.4.1"/>
    </reaction>
</comment>
<dbReference type="SMART" id="SM00990">
    <property type="entry name" value="VRR_NUC"/>
    <property type="match status" value="1"/>
</dbReference>
<evidence type="ECO:0000313" key="11">
    <source>
        <dbReference type="EMBL" id="TIC32108.1"/>
    </source>
</evidence>
<comment type="function">
    <text evidence="8">Nuclease required for the repair of DNA interstrand cross-links (ICL). Acts as a 5'-3' exonuclease that anchors at a cut end of DNA and cleaves DNA successively at every third nucleotide, allowing to excise an ICL from one strand through flanking incisions.</text>
</comment>
<dbReference type="GO" id="GO:0017108">
    <property type="term" value="F:5'-flap endonuclease activity"/>
    <property type="evidence" value="ECO:0007669"/>
    <property type="project" value="TreeGrafter"/>
</dbReference>
<feature type="compositionally biased region" description="Polar residues" evidence="9">
    <location>
        <begin position="782"/>
        <end position="793"/>
    </location>
</feature>
<evidence type="ECO:0000259" key="10">
    <source>
        <dbReference type="SMART" id="SM00990"/>
    </source>
</evidence>
<evidence type="ECO:0000256" key="6">
    <source>
        <dbReference type="ARBA" id="ARBA00022842"/>
    </source>
</evidence>
<evidence type="ECO:0000256" key="8">
    <source>
        <dbReference type="RuleBase" id="RU365033"/>
    </source>
</evidence>
<dbReference type="CDD" id="cd22326">
    <property type="entry name" value="FAN1-like"/>
    <property type="match status" value="1"/>
</dbReference>
<keyword evidence="7 8" id="KW-0464">Manganese</keyword>
<evidence type="ECO:0000256" key="4">
    <source>
        <dbReference type="ARBA" id="ARBA00022723"/>
    </source>
</evidence>